<accession>A0A0B7KLH1</accession>
<organism evidence="5">
    <name type="scientific">Bionectria ochroleuca</name>
    <name type="common">Gliocladium roseum</name>
    <dbReference type="NCBI Taxonomy" id="29856"/>
    <lineage>
        <taxon>Eukaryota</taxon>
        <taxon>Fungi</taxon>
        <taxon>Dikarya</taxon>
        <taxon>Ascomycota</taxon>
        <taxon>Pezizomycotina</taxon>
        <taxon>Sordariomycetes</taxon>
        <taxon>Hypocreomycetidae</taxon>
        <taxon>Hypocreales</taxon>
        <taxon>Bionectriaceae</taxon>
        <taxon>Clonostachys</taxon>
    </lineage>
</organism>
<evidence type="ECO:0000313" key="5">
    <source>
        <dbReference type="EMBL" id="CEO55576.1"/>
    </source>
</evidence>
<feature type="domain" description="Reverse transcriptase" evidence="4">
    <location>
        <begin position="61"/>
        <end position="350"/>
    </location>
</feature>
<dbReference type="PANTHER" id="PTHR33481:SF1">
    <property type="entry name" value="ENDONUCLEASE_EXONUCLEASE_PHOSPHATASE DOMAIN-CONTAINING PROTEIN-RELATED"/>
    <property type="match status" value="1"/>
</dbReference>
<name>A0A0B7KLH1_BIOOC</name>
<evidence type="ECO:0000259" key="4">
    <source>
        <dbReference type="PROSITE" id="PS50878"/>
    </source>
</evidence>
<dbReference type="PANTHER" id="PTHR33481">
    <property type="entry name" value="REVERSE TRANSCRIPTASE"/>
    <property type="match status" value="1"/>
</dbReference>
<evidence type="ECO:0000256" key="1">
    <source>
        <dbReference type="ARBA" id="ARBA00004173"/>
    </source>
</evidence>
<comment type="subcellular location">
    <subcellularLocation>
        <location evidence="1">Mitochondrion</location>
    </subcellularLocation>
</comment>
<dbReference type="PROSITE" id="PS50878">
    <property type="entry name" value="RT_POL"/>
    <property type="match status" value="1"/>
</dbReference>
<sequence length="787" mass="90606">MLILSKRGNPGDGERYPSQFDYHRLWDGELRDIIKGLNTGRSSLPDGIEECLPYLEHLFNACLTLCYHPARFKHAIAIMLRKPSKSSYTAPKSWRPVALLSCLGKVLEKIIADKIRDLAVAHNLVPKYQYAAPGRSTTHALQFLVNIIYRGWSFPKLSDLPRFVRRRVVSLLGFDITGAYDRIPCERLLEALLKKRMPYWIVLFCWSFLSDRTTNLRFPGHESECYEIDVGIPQGSPLSPILFLLFIAGLLESNEGLANPFGPDVEFYIFGYADDHYIVAISPDYETNCDVFRVVTDVIMGWARENDVTFNPAKYIVMHFRAPRVRDLRFFERRLRAEHAKDCRAHGLDLKQARASMLLRPVSYALPDIEGVTLEALVTQTRILGVIVDDELTWGPHINTLKSKVYTKLGYMKRISGPTWGKTLWQMRQLYLTSIRPIIAYACGAWFSPPGENRIKWRMTKNRMAQLESLQYHCLLVVSGAISGTSRQMLLTELGIPSLEVYLGQQAKIYRMRMIDTPESEELERIRMRSPLEKVKAVRDRHPFHLLFREANDSRRLVEENEFTRLKAEFTKSNAKQEDFSPSRQQLREAIKRFVSRDADASSKSEWKSYVDAHEKGLRTYMDGWVDHLGFQLVSPQWDHNNFKLYKDLRRAESTMLLHCRTGRIGLRDYLHSNRKITNDEIPDAQCPCGTGKHTALHLFLECPNLDRTRQRLTAELHQYDLSDQLGILLGKPKEAGILARWAIQNFGIEQFKCVPPPDKKGNTNYNASTTTRSTTRSTRRSTGVRN</sequence>
<gene>
    <name evidence="5" type="ORF">BN869_000011634_1</name>
</gene>
<dbReference type="InterPro" id="IPR043502">
    <property type="entry name" value="DNA/RNA_pol_sf"/>
</dbReference>
<feature type="region of interest" description="Disordered" evidence="3">
    <location>
        <begin position="758"/>
        <end position="787"/>
    </location>
</feature>
<protein>
    <recommendedName>
        <fullName evidence="4">Reverse transcriptase domain-containing protein</fullName>
    </recommendedName>
</protein>
<proteinExistence type="predicted"/>
<evidence type="ECO:0000256" key="2">
    <source>
        <dbReference type="ARBA" id="ARBA00023128"/>
    </source>
</evidence>
<keyword evidence="2" id="KW-0496">Mitochondrion</keyword>
<reference evidence="5" key="1">
    <citation type="submission" date="2015-01" db="EMBL/GenBank/DDBJ databases">
        <authorList>
            <person name="Durling Mikael"/>
        </authorList>
    </citation>
    <scope>NUCLEOTIDE SEQUENCE</scope>
</reference>
<dbReference type="CDD" id="cd01650">
    <property type="entry name" value="RT_nLTR_like"/>
    <property type="match status" value="1"/>
</dbReference>
<dbReference type="InterPro" id="IPR000477">
    <property type="entry name" value="RT_dom"/>
</dbReference>
<evidence type="ECO:0000256" key="3">
    <source>
        <dbReference type="SAM" id="MobiDB-lite"/>
    </source>
</evidence>
<dbReference type="GO" id="GO:0005739">
    <property type="term" value="C:mitochondrion"/>
    <property type="evidence" value="ECO:0007669"/>
    <property type="project" value="UniProtKB-SubCell"/>
</dbReference>
<dbReference type="Pfam" id="PF00078">
    <property type="entry name" value="RVT_1"/>
    <property type="match status" value="1"/>
</dbReference>
<dbReference type="SUPFAM" id="SSF56672">
    <property type="entry name" value="DNA/RNA polymerases"/>
    <property type="match status" value="1"/>
</dbReference>
<dbReference type="EMBL" id="CDPU01000054">
    <property type="protein sequence ID" value="CEO55576.1"/>
    <property type="molecule type" value="Genomic_DNA"/>
</dbReference>
<dbReference type="AlphaFoldDB" id="A0A0B7KLH1"/>